<sequence>MYVADENATKYIEFKVFCKCCRSYIIQIFEGNKLYDKSQLFGLILAQRIVVRVRFTNSISCFKKIFCFANKLCMIYHITKLRLLPCILD</sequence>
<name>Q5BR15_SCHJA</name>
<accession>Q5BR15</accession>
<proteinExistence type="evidence at transcript level"/>
<reference evidence="1" key="2">
    <citation type="journal article" date="2006" name="PLoS Pathog.">
        <title>New perspectives on host-parasite interplay by comparative transcriptomic and proteomic analyses of Schistosoma japonicum.</title>
        <authorList>
            <person name="Liu F."/>
            <person name="Lu J."/>
            <person name="Hu W."/>
            <person name="Wang S.Y."/>
            <person name="Cui S.J."/>
            <person name="Chi M."/>
            <person name="Yan Q."/>
            <person name="Wang X.R."/>
            <person name="Song H.D."/>
            <person name="Xu X.N."/>
            <person name="Wang J.J."/>
            <person name="Zhang X.L."/>
            <person name="Zhang X."/>
            <person name="Wang Z.Q."/>
            <person name="Xue C.L."/>
            <person name="Brindley P.J."/>
            <person name="McManus D.P."/>
            <person name="Yang P.Y."/>
            <person name="Feng Z."/>
            <person name="Chen Z."/>
            <person name="Han Z.G."/>
        </authorList>
    </citation>
    <scope>NUCLEOTIDE SEQUENCE</scope>
</reference>
<dbReference type="AlphaFoldDB" id="Q5BR15"/>
<evidence type="ECO:0000313" key="1">
    <source>
        <dbReference type="EMBL" id="AAX31021.1"/>
    </source>
</evidence>
<reference evidence="1" key="1">
    <citation type="submission" date="2005-01" db="EMBL/GenBank/DDBJ databases">
        <authorList>
            <person name="Han Z."/>
        </authorList>
    </citation>
    <scope>NUCLEOTIDE SEQUENCE</scope>
</reference>
<dbReference type="EMBL" id="AY915800">
    <property type="protein sequence ID" value="AAX31021.1"/>
    <property type="molecule type" value="mRNA"/>
</dbReference>
<organism evidence="1">
    <name type="scientific">Schistosoma japonicum</name>
    <name type="common">Blood fluke</name>
    <dbReference type="NCBI Taxonomy" id="6182"/>
    <lineage>
        <taxon>Eukaryota</taxon>
        <taxon>Metazoa</taxon>
        <taxon>Spiralia</taxon>
        <taxon>Lophotrochozoa</taxon>
        <taxon>Platyhelminthes</taxon>
        <taxon>Trematoda</taxon>
        <taxon>Digenea</taxon>
        <taxon>Strigeidida</taxon>
        <taxon>Schistosomatoidea</taxon>
        <taxon>Schistosomatidae</taxon>
        <taxon>Schistosoma</taxon>
    </lineage>
</organism>
<protein>
    <submittedName>
        <fullName evidence="1">SJCHGC09727 protein</fullName>
    </submittedName>
</protein>